<dbReference type="PANTHER" id="PTHR35309">
    <property type="match status" value="1"/>
</dbReference>
<sequence length="345" mass="39245">MLDEFKALQHSMICSKASSFLFEGYYNKFQLPSGAHLIIIISQVKDADKRPYVLSFVYVPEDVSKIYHKEVFPEELDMRRLDDKTDAFILDIPGIGYAKWHADSTTEYKLNHELFNFEATTTSRVPWSDATNSPEGPLISLPLPLHWHVQSLASECKFSLQIPEYKLPQEDASGVATVHQEKNWAFSFPSAHMWVQCRDGDRGFCCAGGQILGMEAFLLGYRSKDLNFDFRPPFATRLAGLSPFMAYTTDWESRTFELSVQSFRRKITVKAVAPKGTFFPLSPPFQDGHRENYLNQSFNAKVEIKIYESGWLSAWQLVGEDSFNGASLEFGAGYYPPAGTEQKYN</sequence>
<dbReference type="Proteomes" id="UP001271007">
    <property type="component" value="Unassembled WGS sequence"/>
</dbReference>
<dbReference type="AlphaFoldDB" id="A0AAJ0G9E5"/>
<evidence type="ECO:0000313" key="2">
    <source>
        <dbReference type="Proteomes" id="UP001271007"/>
    </source>
</evidence>
<accession>A0AAJ0G9E5</accession>
<evidence type="ECO:0008006" key="3">
    <source>
        <dbReference type="Google" id="ProtNLM"/>
    </source>
</evidence>
<comment type="caution">
    <text evidence="1">The sequence shown here is derived from an EMBL/GenBank/DDBJ whole genome shotgun (WGS) entry which is preliminary data.</text>
</comment>
<protein>
    <recommendedName>
        <fullName evidence="3">Tocopherol cyclase</fullName>
    </recommendedName>
</protein>
<keyword evidence="2" id="KW-1185">Reference proteome</keyword>
<dbReference type="InterPro" id="IPR025893">
    <property type="entry name" value="Tocopherol_cyclase"/>
</dbReference>
<dbReference type="GO" id="GO:0009976">
    <property type="term" value="F:tocopherol cyclase activity"/>
    <property type="evidence" value="ECO:0007669"/>
    <property type="project" value="InterPro"/>
</dbReference>
<evidence type="ECO:0000313" key="1">
    <source>
        <dbReference type="EMBL" id="KAK3053296.1"/>
    </source>
</evidence>
<name>A0AAJ0G9E5_9PEZI</name>
<reference evidence="1" key="1">
    <citation type="submission" date="2023-04" db="EMBL/GenBank/DDBJ databases">
        <title>Black Yeasts Isolated from many extreme environments.</title>
        <authorList>
            <person name="Coleine C."/>
            <person name="Stajich J.E."/>
            <person name="Selbmann L."/>
        </authorList>
    </citation>
    <scope>NUCLEOTIDE SEQUENCE</scope>
    <source>
        <strain evidence="1">CCFEE 5312</strain>
    </source>
</reference>
<dbReference type="EMBL" id="JAWDJX010000016">
    <property type="protein sequence ID" value="KAK3053296.1"/>
    <property type="molecule type" value="Genomic_DNA"/>
</dbReference>
<proteinExistence type="predicted"/>
<gene>
    <name evidence="1" type="ORF">LTR09_005465</name>
</gene>
<dbReference type="PANTHER" id="PTHR35309:SF4">
    <property type="entry name" value="TOCOPHEROL CYCLASE"/>
    <property type="match status" value="1"/>
</dbReference>
<organism evidence="1 2">
    <name type="scientific">Extremus antarcticus</name>
    <dbReference type="NCBI Taxonomy" id="702011"/>
    <lineage>
        <taxon>Eukaryota</taxon>
        <taxon>Fungi</taxon>
        <taxon>Dikarya</taxon>
        <taxon>Ascomycota</taxon>
        <taxon>Pezizomycotina</taxon>
        <taxon>Dothideomycetes</taxon>
        <taxon>Dothideomycetidae</taxon>
        <taxon>Mycosphaerellales</taxon>
        <taxon>Extremaceae</taxon>
        <taxon>Extremus</taxon>
    </lineage>
</organism>